<protein>
    <submittedName>
        <fullName evidence="1">Uncharacterized protein</fullName>
    </submittedName>
</protein>
<feature type="non-terminal residue" evidence="1">
    <location>
        <position position="1"/>
    </location>
</feature>
<dbReference type="AlphaFoldDB" id="K1GG12"/>
<accession>K1GG12</accession>
<proteinExistence type="predicted"/>
<dbReference type="EMBL" id="ACIF01000278">
    <property type="protein sequence ID" value="EKA93059.1"/>
    <property type="molecule type" value="Genomic_DNA"/>
</dbReference>
<sequence>YFQVLIGNISNINIDYRISEDDFNKNLKDDTKPIDEKNNS</sequence>
<gene>
    <name evidence="1" type="ORF">FPOG_02460</name>
</gene>
<dbReference type="Proteomes" id="UP000005809">
    <property type="component" value="Unassembled WGS sequence"/>
</dbReference>
<comment type="caution">
    <text evidence="1">The sequence shown here is derived from an EMBL/GenBank/DDBJ whole genome shotgun (WGS) entry which is preliminary data.</text>
</comment>
<organism evidence="1 2">
    <name type="scientific">Fusobacterium periodonticum D10</name>
    <dbReference type="NCBI Taxonomy" id="620833"/>
    <lineage>
        <taxon>Bacteria</taxon>
        <taxon>Fusobacteriati</taxon>
        <taxon>Fusobacteriota</taxon>
        <taxon>Fusobacteriia</taxon>
        <taxon>Fusobacteriales</taxon>
        <taxon>Fusobacteriaceae</taxon>
        <taxon>Fusobacterium</taxon>
    </lineage>
</organism>
<name>K1GG12_9FUSO</name>
<evidence type="ECO:0000313" key="1">
    <source>
        <dbReference type="EMBL" id="EKA93059.1"/>
    </source>
</evidence>
<reference evidence="1 2" key="1">
    <citation type="submission" date="2012-05" db="EMBL/GenBank/DDBJ databases">
        <title>The Genome Sequence of Fusobacterium periodontium Oral Taxon 201 Strain D10.</title>
        <authorList>
            <consortium name="The Broad Institute Genome Sequencing Platform"/>
            <consortium name="The Broad Institute Genome Sequencing Center for Infectious Disease"/>
            <person name="Earl A."/>
            <person name="Ward D."/>
            <person name="Feldgarden M."/>
            <person name="Gevers D."/>
            <person name="Strauss J."/>
            <person name="Sibley C."/>
            <person name="White A."/>
            <person name="Ambrose C.E."/>
            <person name="Allen-Vercoe E."/>
            <person name="Walker B."/>
            <person name="Young S.K."/>
            <person name="Zeng Q."/>
            <person name="Gargeya S."/>
            <person name="Fitzgerald M."/>
            <person name="Haas B."/>
            <person name="Abouelleil A."/>
            <person name="Alvarado L."/>
            <person name="Arachchi H.M."/>
            <person name="Berlin A.M."/>
            <person name="Chapman S.B."/>
            <person name="Goldberg J."/>
            <person name="Griggs A."/>
            <person name="Gujja S."/>
            <person name="Hansen M."/>
            <person name="Howarth C."/>
            <person name="Imamovic A."/>
            <person name="Larimer J."/>
            <person name="McCowan C."/>
            <person name="Montmayeur A."/>
            <person name="Murphy C."/>
            <person name="Neiman D."/>
            <person name="Pearson M."/>
            <person name="Priest M."/>
            <person name="Roberts A."/>
            <person name="Saif S."/>
            <person name="Shea T."/>
            <person name="Sisk P."/>
            <person name="Sykes S."/>
            <person name="Wortman J."/>
            <person name="Nusbaum C."/>
            <person name="Birren B."/>
        </authorList>
    </citation>
    <scope>NUCLEOTIDE SEQUENCE [LARGE SCALE GENOMIC DNA]</scope>
    <source>
        <strain evidence="1 2">D10</strain>
    </source>
</reference>
<dbReference type="HOGENOM" id="CLU_3281275_0_0_0"/>
<evidence type="ECO:0000313" key="2">
    <source>
        <dbReference type="Proteomes" id="UP000005809"/>
    </source>
</evidence>